<dbReference type="PANTHER" id="PTHR44083">
    <property type="entry name" value="TOPLESS-RELATED PROTEIN 1-RELATED"/>
    <property type="match status" value="1"/>
</dbReference>
<dbReference type="EMBL" id="BSYO01000031">
    <property type="protein sequence ID" value="GMH26399.1"/>
    <property type="molecule type" value="Genomic_DNA"/>
</dbReference>
<organism evidence="1 2">
    <name type="scientific">Nepenthes gracilis</name>
    <name type="common">Slender pitcher plant</name>
    <dbReference type="NCBI Taxonomy" id="150966"/>
    <lineage>
        <taxon>Eukaryota</taxon>
        <taxon>Viridiplantae</taxon>
        <taxon>Streptophyta</taxon>
        <taxon>Embryophyta</taxon>
        <taxon>Tracheophyta</taxon>
        <taxon>Spermatophyta</taxon>
        <taxon>Magnoliopsida</taxon>
        <taxon>eudicotyledons</taxon>
        <taxon>Gunneridae</taxon>
        <taxon>Pentapetalae</taxon>
        <taxon>Caryophyllales</taxon>
        <taxon>Nepenthaceae</taxon>
        <taxon>Nepenthes</taxon>
    </lineage>
</organism>
<dbReference type="GO" id="GO:0006355">
    <property type="term" value="P:regulation of DNA-templated transcription"/>
    <property type="evidence" value="ECO:0007669"/>
    <property type="project" value="InterPro"/>
</dbReference>
<sequence length="82" mass="9351">MIVGRTSDRGSSVMCKEFHLIHQTLLLAGTNPGDMRLWEIFPKGKLISQSFVVWDTSKCTLELKHLVPTYAYLDGRDIQSIR</sequence>
<evidence type="ECO:0000313" key="2">
    <source>
        <dbReference type="Proteomes" id="UP001279734"/>
    </source>
</evidence>
<dbReference type="AlphaFoldDB" id="A0AAD3Y3X4"/>
<name>A0AAD3Y3X4_NEPGR</name>
<keyword evidence="2" id="KW-1185">Reference proteome</keyword>
<comment type="caution">
    <text evidence="1">The sequence shown here is derived from an EMBL/GenBank/DDBJ whole genome shotgun (WGS) entry which is preliminary data.</text>
</comment>
<dbReference type="PANTHER" id="PTHR44083:SF45">
    <property type="entry name" value="TOPLESS-RELATED PROTEIN 1"/>
    <property type="match status" value="1"/>
</dbReference>
<protein>
    <submittedName>
        <fullName evidence="1">Uncharacterized protein</fullName>
    </submittedName>
</protein>
<accession>A0AAD3Y3X4</accession>
<gene>
    <name evidence="1" type="ORF">Nepgr_028242</name>
</gene>
<evidence type="ECO:0000313" key="1">
    <source>
        <dbReference type="EMBL" id="GMH26399.1"/>
    </source>
</evidence>
<reference evidence="1" key="1">
    <citation type="submission" date="2023-05" db="EMBL/GenBank/DDBJ databases">
        <title>Nepenthes gracilis genome sequencing.</title>
        <authorList>
            <person name="Fukushima K."/>
        </authorList>
    </citation>
    <scope>NUCLEOTIDE SEQUENCE</scope>
    <source>
        <strain evidence="1">SING2019-196</strain>
    </source>
</reference>
<dbReference type="InterPro" id="IPR027728">
    <property type="entry name" value="Topless_fam"/>
</dbReference>
<dbReference type="Proteomes" id="UP001279734">
    <property type="component" value="Unassembled WGS sequence"/>
</dbReference>
<proteinExistence type="predicted"/>